<reference evidence="3 4" key="1">
    <citation type="submission" date="2022-11" db="EMBL/GenBank/DDBJ databases">
        <title>Whole genome sequence of Eschrichtius robustus ER-17-0199.</title>
        <authorList>
            <person name="Bruniche-Olsen A."/>
            <person name="Black A.N."/>
            <person name="Fields C.J."/>
            <person name="Walden K."/>
            <person name="Dewoody J.A."/>
        </authorList>
    </citation>
    <scope>NUCLEOTIDE SEQUENCE [LARGE SCALE GENOMIC DNA]</scope>
    <source>
        <strain evidence="3">ER-17-0199</strain>
        <tissue evidence="3">Blubber</tissue>
    </source>
</reference>
<evidence type="ECO:0000313" key="4">
    <source>
        <dbReference type="Proteomes" id="UP001159641"/>
    </source>
</evidence>
<feature type="compositionally biased region" description="Low complexity" evidence="1">
    <location>
        <begin position="60"/>
        <end position="71"/>
    </location>
</feature>
<evidence type="ECO:0000256" key="1">
    <source>
        <dbReference type="SAM" id="MobiDB-lite"/>
    </source>
</evidence>
<feature type="region of interest" description="Disordered" evidence="1">
    <location>
        <begin position="16"/>
        <end position="87"/>
    </location>
</feature>
<feature type="compositionally biased region" description="Basic residues" evidence="1">
    <location>
        <begin position="48"/>
        <end position="59"/>
    </location>
</feature>
<comment type="caution">
    <text evidence="3">The sequence shown here is derived from an EMBL/GenBank/DDBJ whole genome shotgun (WGS) entry which is preliminary data.</text>
</comment>
<sequence length="135" mass="14568">MLLFGLLLLTSALAGQRPGTRAESSLSSKLQLASTKEQNGECPPLRPPPRRPRRPRRPARPGGTHPGPRAAFAELPRSLRLGQPECPRRRRRCADMLGALGGVRASALARPLVAGVLSSRTASRPESDKNASWHV</sequence>
<feature type="chain" id="PRO_5044196747" evidence="2">
    <location>
        <begin position="23"/>
        <end position="135"/>
    </location>
</feature>
<keyword evidence="2" id="KW-0732">Signal</keyword>
<feature type="compositionally biased region" description="Polar residues" evidence="1">
    <location>
        <begin position="22"/>
        <end position="37"/>
    </location>
</feature>
<accession>A0AB34GT85</accession>
<feature type="signal peptide" evidence="2">
    <location>
        <begin position="1"/>
        <end position="22"/>
    </location>
</feature>
<name>A0AB34GT85_ESCRO</name>
<keyword evidence="4" id="KW-1185">Reference proteome</keyword>
<dbReference type="EMBL" id="JAIQCJ010002139">
    <property type="protein sequence ID" value="KAJ8781825.1"/>
    <property type="molecule type" value="Genomic_DNA"/>
</dbReference>
<organism evidence="3 4">
    <name type="scientific">Eschrichtius robustus</name>
    <name type="common">California gray whale</name>
    <name type="synonym">Eschrichtius gibbosus</name>
    <dbReference type="NCBI Taxonomy" id="9764"/>
    <lineage>
        <taxon>Eukaryota</taxon>
        <taxon>Metazoa</taxon>
        <taxon>Chordata</taxon>
        <taxon>Craniata</taxon>
        <taxon>Vertebrata</taxon>
        <taxon>Euteleostomi</taxon>
        <taxon>Mammalia</taxon>
        <taxon>Eutheria</taxon>
        <taxon>Laurasiatheria</taxon>
        <taxon>Artiodactyla</taxon>
        <taxon>Whippomorpha</taxon>
        <taxon>Cetacea</taxon>
        <taxon>Mysticeti</taxon>
        <taxon>Eschrichtiidae</taxon>
        <taxon>Eschrichtius</taxon>
    </lineage>
</organism>
<evidence type="ECO:0000256" key="2">
    <source>
        <dbReference type="SAM" id="SignalP"/>
    </source>
</evidence>
<gene>
    <name evidence="3" type="ORF">J1605_010809</name>
</gene>
<evidence type="ECO:0000313" key="3">
    <source>
        <dbReference type="EMBL" id="KAJ8781825.1"/>
    </source>
</evidence>
<dbReference type="AlphaFoldDB" id="A0AB34GT85"/>
<protein>
    <submittedName>
        <fullName evidence="3">Uncharacterized protein</fullName>
    </submittedName>
</protein>
<proteinExistence type="predicted"/>
<dbReference type="Proteomes" id="UP001159641">
    <property type="component" value="Unassembled WGS sequence"/>
</dbReference>